<name>A0A840SDG7_9SPIR</name>
<protein>
    <submittedName>
        <fullName evidence="1">Uncharacterized protein</fullName>
    </submittedName>
</protein>
<gene>
    <name evidence="1" type="ORF">HNP77_002206</name>
</gene>
<sequence length="302" mass="36791">MLYLPFTFRDSTEEEIDLFSEEFSNVYRLNPEVKFTTAELHKENYAIFATKEENDETRILFFLIFDHPLKEFKNVYHLFCAFIKEVTYVEPKKENLGKAKRICWNLQEEEYHMYFEEVIYKRGGDWSVSTPHFYKDGLFVQYNYERKAWKERVNHIDRYYYEQKLSDYSEEEKTPEWYSDYEYAVQLHFCEEDLSEMTHYLTSRNYDRENKKIIPLSKKMLDKIESYCDSIESACNKYNCGSPVWTDFLDKKYKLLKEYSSKDYDEIWRMEDLNEPYFAKTKARLAGMFRTIRGLKLPQKGE</sequence>
<keyword evidence="2" id="KW-1185">Reference proteome</keyword>
<evidence type="ECO:0000313" key="2">
    <source>
        <dbReference type="Proteomes" id="UP000578697"/>
    </source>
</evidence>
<evidence type="ECO:0000313" key="1">
    <source>
        <dbReference type="EMBL" id="MBB5219817.1"/>
    </source>
</evidence>
<comment type="caution">
    <text evidence="1">The sequence shown here is derived from an EMBL/GenBank/DDBJ whole genome shotgun (WGS) entry which is preliminary data.</text>
</comment>
<reference evidence="1 2" key="1">
    <citation type="submission" date="2020-08" db="EMBL/GenBank/DDBJ databases">
        <title>Genomic Encyclopedia of Type Strains, Phase IV (KMG-IV): sequencing the most valuable type-strain genomes for metagenomic binning, comparative biology and taxonomic classification.</title>
        <authorList>
            <person name="Goeker M."/>
        </authorList>
    </citation>
    <scope>NUCLEOTIDE SEQUENCE [LARGE SCALE GENOMIC DNA]</scope>
    <source>
        <strain evidence="1 2">DSM 103679</strain>
    </source>
</reference>
<dbReference type="RefSeq" id="WP_184653305.1">
    <property type="nucleotide sequence ID" value="NZ_JACHFR010000004.1"/>
</dbReference>
<dbReference type="EMBL" id="JACHFR010000004">
    <property type="protein sequence ID" value="MBB5219817.1"/>
    <property type="molecule type" value="Genomic_DNA"/>
</dbReference>
<accession>A0A840SDG7</accession>
<organism evidence="1 2">
    <name type="scientific">Treponema rectale</name>
    <dbReference type="NCBI Taxonomy" id="744512"/>
    <lineage>
        <taxon>Bacteria</taxon>
        <taxon>Pseudomonadati</taxon>
        <taxon>Spirochaetota</taxon>
        <taxon>Spirochaetia</taxon>
        <taxon>Spirochaetales</taxon>
        <taxon>Treponemataceae</taxon>
        <taxon>Treponema</taxon>
    </lineage>
</organism>
<dbReference type="Proteomes" id="UP000578697">
    <property type="component" value="Unassembled WGS sequence"/>
</dbReference>
<proteinExistence type="predicted"/>
<dbReference type="AlphaFoldDB" id="A0A840SDG7"/>